<feature type="chain" id="PRO_5032728415" evidence="1">
    <location>
        <begin position="20"/>
        <end position="155"/>
    </location>
</feature>
<gene>
    <name evidence="3" type="ORF">GRI58_03745</name>
</gene>
<keyword evidence="1" id="KW-0732">Signal</keyword>
<protein>
    <submittedName>
        <fullName evidence="3">DUF1311 domain-containing protein</fullName>
    </submittedName>
</protein>
<dbReference type="RefSeq" id="WP_160752227.1">
    <property type="nucleotide sequence ID" value="NZ_WTYA01000002.1"/>
</dbReference>
<dbReference type="OrthoDB" id="7567258at2"/>
<keyword evidence="4" id="KW-1185">Reference proteome</keyword>
<dbReference type="InterPro" id="IPR009739">
    <property type="entry name" value="LprI-like_N"/>
</dbReference>
<dbReference type="EMBL" id="WTYA01000002">
    <property type="protein sequence ID" value="MXP27934.1"/>
    <property type="molecule type" value="Genomic_DNA"/>
</dbReference>
<dbReference type="Pfam" id="PF07007">
    <property type="entry name" value="LprI"/>
    <property type="match status" value="1"/>
</dbReference>
<proteinExistence type="predicted"/>
<reference evidence="3 4" key="1">
    <citation type="submission" date="2019-12" db="EMBL/GenBank/DDBJ databases">
        <title>Genomic-based taxomic classification of the family Erythrobacteraceae.</title>
        <authorList>
            <person name="Xu L."/>
        </authorList>
    </citation>
    <scope>NUCLEOTIDE SEQUENCE [LARGE SCALE GENOMIC DNA]</scope>
    <source>
        <strain evidence="3 4">KEMB 9005-328</strain>
    </source>
</reference>
<dbReference type="AlphaFoldDB" id="A0A845AE32"/>
<organism evidence="3 4">
    <name type="scientific">Qipengyuania algicida</name>
    <dbReference type="NCBI Taxonomy" id="1836209"/>
    <lineage>
        <taxon>Bacteria</taxon>
        <taxon>Pseudomonadati</taxon>
        <taxon>Pseudomonadota</taxon>
        <taxon>Alphaproteobacteria</taxon>
        <taxon>Sphingomonadales</taxon>
        <taxon>Erythrobacteraceae</taxon>
        <taxon>Qipengyuania</taxon>
    </lineage>
</organism>
<feature type="signal peptide" evidence="1">
    <location>
        <begin position="1"/>
        <end position="19"/>
    </location>
</feature>
<feature type="domain" description="Lysozyme inhibitor LprI-like N-terminal" evidence="2">
    <location>
        <begin position="43"/>
        <end position="131"/>
    </location>
</feature>
<evidence type="ECO:0000259" key="2">
    <source>
        <dbReference type="Pfam" id="PF07007"/>
    </source>
</evidence>
<evidence type="ECO:0000256" key="1">
    <source>
        <dbReference type="SAM" id="SignalP"/>
    </source>
</evidence>
<evidence type="ECO:0000313" key="4">
    <source>
        <dbReference type="Proteomes" id="UP000439780"/>
    </source>
</evidence>
<dbReference type="Proteomes" id="UP000439780">
    <property type="component" value="Unassembled WGS sequence"/>
</dbReference>
<dbReference type="Gene3D" id="1.20.1270.180">
    <property type="match status" value="1"/>
</dbReference>
<accession>A0A845AE32</accession>
<evidence type="ECO:0000313" key="3">
    <source>
        <dbReference type="EMBL" id="MXP27934.1"/>
    </source>
</evidence>
<comment type="caution">
    <text evidence="3">The sequence shown here is derived from an EMBL/GenBank/DDBJ whole genome shotgun (WGS) entry which is preliminary data.</text>
</comment>
<name>A0A845AE32_9SPHN</name>
<sequence length="155" mass="17223">MKHAIDWRLALAIGGAAFAIPTGPTAAAGTTEHSETEQPQCPDAQTTIDMNRCYANVLHRAEARRERYLAAAIAAQIDRPKLQTAIRKSSAAFAAYRDAECGAVYEDWEEGTIRDVMALGCRIDLTDRRTHTIWANWLTYMDSTPPRLPEPEPTH</sequence>